<evidence type="ECO:0000256" key="5">
    <source>
        <dbReference type="SAM" id="SignalP"/>
    </source>
</evidence>
<feature type="signal peptide" evidence="5">
    <location>
        <begin position="1"/>
        <end position="19"/>
    </location>
</feature>
<comment type="caution">
    <text evidence="7">The sequence shown here is derived from an EMBL/GenBank/DDBJ whole genome shotgun (WGS) entry which is preliminary data.</text>
</comment>
<evidence type="ECO:0000256" key="4">
    <source>
        <dbReference type="ARBA" id="ARBA00022801"/>
    </source>
</evidence>
<evidence type="ECO:0000259" key="6">
    <source>
        <dbReference type="Pfam" id="PF18962"/>
    </source>
</evidence>
<keyword evidence="2" id="KW-0540">Nuclease</keyword>
<dbReference type="Pfam" id="PF18962">
    <property type="entry name" value="Por_Secre_tail"/>
    <property type="match status" value="1"/>
</dbReference>
<keyword evidence="4" id="KW-0378">Hydrolase</keyword>
<gene>
    <name evidence="7" type="ORF">QW060_03190</name>
</gene>
<name>A0ABT8CNM5_9FLAO</name>
<evidence type="ECO:0000256" key="1">
    <source>
        <dbReference type="ARBA" id="ARBA00006429"/>
    </source>
</evidence>
<proteinExistence type="inferred from homology"/>
<dbReference type="GO" id="GO:0004519">
    <property type="term" value="F:endonuclease activity"/>
    <property type="evidence" value="ECO:0007669"/>
    <property type="project" value="UniProtKB-KW"/>
</dbReference>
<dbReference type="InterPro" id="IPR044925">
    <property type="entry name" value="His-Me_finger_sf"/>
</dbReference>
<organism evidence="7 8">
    <name type="scientific">Paenimyroides ceti</name>
    <dbReference type="NCBI Taxonomy" id="395087"/>
    <lineage>
        <taxon>Bacteria</taxon>
        <taxon>Pseudomonadati</taxon>
        <taxon>Bacteroidota</taxon>
        <taxon>Flavobacteriia</taxon>
        <taxon>Flavobacteriales</taxon>
        <taxon>Flavobacteriaceae</taxon>
        <taxon>Paenimyroides</taxon>
    </lineage>
</organism>
<feature type="chain" id="PRO_5046469996" evidence="5">
    <location>
        <begin position="20"/>
        <end position="350"/>
    </location>
</feature>
<evidence type="ECO:0000313" key="8">
    <source>
        <dbReference type="Proteomes" id="UP001242368"/>
    </source>
</evidence>
<feature type="domain" description="Secretion system C-terminal sorting" evidence="6">
    <location>
        <begin position="278"/>
        <end position="349"/>
    </location>
</feature>
<dbReference type="PANTHER" id="PTHR33607">
    <property type="entry name" value="ENDONUCLEASE-1"/>
    <property type="match status" value="1"/>
</dbReference>
<dbReference type="RefSeq" id="WP_290362261.1">
    <property type="nucleotide sequence ID" value="NZ_JAUFQU010000001.1"/>
</dbReference>
<dbReference type="PANTHER" id="PTHR33607:SF2">
    <property type="entry name" value="ENDONUCLEASE-1"/>
    <property type="match status" value="1"/>
</dbReference>
<dbReference type="EMBL" id="JAUFQU010000001">
    <property type="protein sequence ID" value="MDN3706127.1"/>
    <property type="molecule type" value="Genomic_DNA"/>
</dbReference>
<evidence type="ECO:0000256" key="2">
    <source>
        <dbReference type="ARBA" id="ARBA00022722"/>
    </source>
</evidence>
<keyword evidence="3 5" id="KW-0732">Signal</keyword>
<sequence length="350" mass="38473">MKNFYTSALLLLVSSLTFAQQPYYNNIDFTQNGAALKQALATKITNTHTKNLSYEQIWSALKVVDENPDNSSQVLLIYGHPGVTTGQYSRTRAKNSNGGNNGQWNREHTYAKSLGTPDLGQSGPGADAHHLRASDVQWNNSRGNQKYAAGSGNSGNVSGGWYPGDEWKGDIARMMMYMYLRYGDRCKPTNIGPGPASNAINDDMIALFLQWNAEDPVSEVEDQRNAYLGNAANSYGQGNRNPFIDNPYLATKIWGGQPAEDRWGTLSNENIEKLDFSIYPNPSNNGSFTISSEEEMLSLAVYAIDGRLITSKNETIAPNTAITFNNLSSGVYLVEVKGNDKKAVKKLLVK</sequence>
<evidence type="ECO:0000313" key="7">
    <source>
        <dbReference type="EMBL" id="MDN3706127.1"/>
    </source>
</evidence>
<keyword evidence="7" id="KW-0255">Endonuclease</keyword>
<dbReference type="InterPro" id="IPR007346">
    <property type="entry name" value="Endonuclease-I"/>
</dbReference>
<keyword evidence="8" id="KW-1185">Reference proteome</keyword>
<dbReference type="Pfam" id="PF04231">
    <property type="entry name" value="Endonuclease_1"/>
    <property type="match status" value="1"/>
</dbReference>
<dbReference type="Proteomes" id="UP001242368">
    <property type="component" value="Unassembled WGS sequence"/>
</dbReference>
<dbReference type="InterPro" id="IPR026444">
    <property type="entry name" value="Secre_tail"/>
</dbReference>
<dbReference type="SUPFAM" id="SSF54060">
    <property type="entry name" value="His-Me finger endonucleases"/>
    <property type="match status" value="1"/>
</dbReference>
<protein>
    <submittedName>
        <fullName evidence="7">Endonuclease</fullName>
    </submittedName>
</protein>
<accession>A0ABT8CNM5</accession>
<dbReference type="NCBIfam" id="TIGR04183">
    <property type="entry name" value="Por_Secre_tail"/>
    <property type="match status" value="1"/>
</dbReference>
<comment type="similarity">
    <text evidence="1">Belongs to the EndA/NucM nuclease family.</text>
</comment>
<reference evidence="8" key="1">
    <citation type="journal article" date="2019" name="Int. J. Syst. Evol. Microbiol.">
        <title>The Global Catalogue of Microorganisms (GCM) 10K type strain sequencing project: providing services to taxonomists for standard genome sequencing and annotation.</title>
        <authorList>
            <consortium name="The Broad Institute Genomics Platform"/>
            <consortium name="The Broad Institute Genome Sequencing Center for Infectious Disease"/>
            <person name="Wu L."/>
            <person name="Ma J."/>
        </authorList>
    </citation>
    <scope>NUCLEOTIDE SEQUENCE [LARGE SCALE GENOMIC DNA]</scope>
    <source>
        <strain evidence="8">CECT 7184</strain>
    </source>
</reference>
<evidence type="ECO:0000256" key="3">
    <source>
        <dbReference type="ARBA" id="ARBA00022729"/>
    </source>
</evidence>